<gene>
    <name evidence="1" type="ORF">THAOC_06535</name>
</gene>
<evidence type="ECO:0000313" key="2">
    <source>
        <dbReference type="Proteomes" id="UP000266841"/>
    </source>
</evidence>
<name>K0T2I4_THAOC</name>
<keyword evidence="2" id="KW-1185">Reference proteome</keyword>
<dbReference type="EMBL" id="AGNL01006525">
    <property type="protein sequence ID" value="EJK71975.1"/>
    <property type="molecule type" value="Genomic_DNA"/>
</dbReference>
<dbReference type="AlphaFoldDB" id="K0T2I4"/>
<dbReference type="Proteomes" id="UP000266841">
    <property type="component" value="Unassembled WGS sequence"/>
</dbReference>
<accession>K0T2I4</accession>
<evidence type="ECO:0000313" key="1">
    <source>
        <dbReference type="EMBL" id="EJK71975.1"/>
    </source>
</evidence>
<protein>
    <submittedName>
        <fullName evidence="1">Uncharacterized protein</fullName>
    </submittedName>
</protein>
<sequence length="138" mass="15093">EEQPCSQHQQVVIQLYPVLAVEPRQQGLLLVGCALAYPPRRLLYRGQALEGGLVPGAERLARGPDLATFTGPKNIARWPRTSMLARADSTVVENLRRLAAPRAHSMPWCCRRVLLPVCSLGSQLGRKAPVAQVALPPE</sequence>
<proteinExistence type="predicted"/>
<feature type="non-terminal residue" evidence="1">
    <location>
        <position position="1"/>
    </location>
</feature>
<reference evidence="1 2" key="1">
    <citation type="journal article" date="2012" name="Genome Biol.">
        <title>Genome and low-iron response of an oceanic diatom adapted to chronic iron limitation.</title>
        <authorList>
            <person name="Lommer M."/>
            <person name="Specht M."/>
            <person name="Roy A.S."/>
            <person name="Kraemer L."/>
            <person name="Andreson R."/>
            <person name="Gutowska M.A."/>
            <person name="Wolf J."/>
            <person name="Bergner S.V."/>
            <person name="Schilhabel M.B."/>
            <person name="Klostermeier U.C."/>
            <person name="Beiko R.G."/>
            <person name="Rosenstiel P."/>
            <person name="Hippler M."/>
            <person name="Laroche J."/>
        </authorList>
    </citation>
    <scope>NUCLEOTIDE SEQUENCE [LARGE SCALE GENOMIC DNA]</scope>
    <source>
        <strain evidence="1 2">CCMP1005</strain>
    </source>
</reference>
<comment type="caution">
    <text evidence="1">The sequence shown here is derived from an EMBL/GenBank/DDBJ whole genome shotgun (WGS) entry which is preliminary data.</text>
</comment>
<organism evidence="1 2">
    <name type="scientific">Thalassiosira oceanica</name>
    <name type="common">Marine diatom</name>
    <dbReference type="NCBI Taxonomy" id="159749"/>
    <lineage>
        <taxon>Eukaryota</taxon>
        <taxon>Sar</taxon>
        <taxon>Stramenopiles</taxon>
        <taxon>Ochrophyta</taxon>
        <taxon>Bacillariophyta</taxon>
        <taxon>Coscinodiscophyceae</taxon>
        <taxon>Thalassiosirophycidae</taxon>
        <taxon>Thalassiosirales</taxon>
        <taxon>Thalassiosiraceae</taxon>
        <taxon>Thalassiosira</taxon>
    </lineage>
</organism>